<sequence length="543" mass="60917">MESLKMIINGQFNIGHICTRKQCELGRSEKVAMRWISQHMEQTDYTFAELDRQTNRFANVLAHLGFAPGDIFFTFLPKMPEQFFAFLGTLKLQAIAGTLFSNFGEEALLDRLGDSKAKGIITKKSFLKKIGRIRDQLPNLRYVIVVDIDQHQSDDILSYDRLMAEASDHFTVASTSADTPSVLHYTSGSTGKPKGVQHVHGSILSQNMTAREILQLSEDDVYWCTADQGWVTGTSYGIIGPWSIGATQVHFGGGYNAEHWFDILQREKITVWYSAPTALRMLLKEEPELFARCDLSSLRHIFSVGEPLNPEVIHWARRTLNRDIYDTWFQTETGAIMIANRPGIEVRPGSMGKPAPGIEAAIIADDGSPVPDGEQGNLCVRPGWPSMFVTYLNNDEVYRQKFRGGYYYSGDTAYRDTEGYFWFMGRSDDVINTAGHLVSPFEVESALLEIPEIAESGVIGAPDELLFEKVVAYIALHDNCEYSPQLELKIRLHVSNKASTIATPQEIFVVDKIPKNKSGKIMRRVLKARYLGTDAGDLSTMEE</sequence>
<dbReference type="GO" id="GO:0016405">
    <property type="term" value="F:CoA-ligase activity"/>
    <property type="evidence" value="ECO:0007669"/>
    <property type="project" value="UniProtKB-ARBA"/>
</dbReference>
<dbReference type="Gene3D" id="3.40.50.12780">
    <property type="entry name" value="N-terminal domain of ligase-like"/>
    <property type="match status" value="1"/>
</dbReference>
<dbReference type="InterPro" id="IPR045851">
    <property type="entry name" value="AMP-bd_C_sf"/>
</dbReference>
<feature type="domain" description="AMP-dependent synthetase/ligase" evidence="5">
    <location>
        <begin position="28"/>
        <end position="381"/>
    </location>
</feature>
<dbReference type="PANTHER" id="PTHR43605">
    <property type="entry name" value="ACYL-COENZYME A SYNTHETASE"/>
    <property type="match status" value="1"/>
</dbReference>
<keyword evidence="3" id="KW-0547">Nucleotide-binding</keyword>
<dbReference type="GO" id="GO:0005524">
    <property type="term" value="F:ATP binding"/>
    <property type="evidence" value="ECO:0007669"/>
    <property type="project" value="UniProtKB-KW"/>
</dbReference>
<dbReference type="PANTHER" id="PTHR43605:SF10">
    <property type="entry name" value="ACYL-COA SYNTHETASE MEDIUM CHAIN FAMILY MEMBER 3"/>
    <property type="match status" value="1"/>
</dbReference>
<evidence type="ECO:0000256" key="2">
    <source>
        <dbReference type="ARBA" id="ARBA00022598"/>
    </source>
</evidence>
<dbReference type="AlphaFoldDB" id="A0A6V8MX79"/>
<evidence type="ECO:0000313" key="7">
    <source>
        <dbReference type="EMBL" id="GFO64818.1"/>
    </source>
</evidence>
<dbReference type="Proteomes" id="UP000568888">
    <property type="component" value="Unassembled WGS sequence"/>
</dbReference>
<feature type="domain" description="AMP-binding enzyme C-terminal" evidence="6">
    <location>
        <begin position="442"/>
        <end position="520"/>
    </location>
</feature>
<dbReference type="InterPro" id="IPR042099">
    <property type="entry name" value="ANL_N_sf"/>
</dbReference>
<evidence type="ECO:0000259" key="6">
    <source>
        <dbReference type="Pfam" id="PF13193"/>
    </source>
</evidence>
<protein>
    <submittedName>
        <fullName evidence="7">Acetate--CoA ligase</fullName>
    </submittedName>
</protein>
<name>A0A6V8MX79_9BACT</name>
<dbReference type="GO" id="GO:0006637">
    <property type="term" value="P:acyl-CoA metabolic process"/>
    <property type="evidence" value="ECO:0007669"/>
    <property type="project" value="TreeGrafter"/>
</dbReference>
<dbReference type="GO" id="GO:0015645">
    <property type="term" value="F:fatty acid ligase activity"/>
    <property type="evidence" value="ECO:0007669"/>
    <property type="project" value="TreeGrafter"/>
</dbReference>
<dbReference type="PROSITE" id="PS00455">
    <property type="entry name" value="AMP_BINDING"/>
    <property type="match status" value="1"/>
</dbReference>
<dbReference type="GO" id="GO:0004321">
    <property type="term" value="F:fatty-acyl-CoA synthase activity"/>
    <property type="evidence" value="ECO:0007669"/>
    <property type="project" value="TreeGrafter"/>
</dbReference>
<proteinExistence type="inferred from homology"/>
<reference evidence="8" key="1">
    <citation type="submission" date="2020-06" db="EMBL/GenBank/DDBJ databases">
        <title>Draft genomic sequecing of Geomonas sp. Red736.</title>
        <authorList>
            <person name="Itoh H."/>
            <person name="Xu Z.X."/>
            <person name="Ushijima N."/>
            <person name="Masuda Y."/>
            <person name="Shiratori Y."/>
            <person name="Senoo K."/>
        </authorList>
    </citation>
    <scope>NUCLEOTIDE SEQUENCE [LARGE SCALE GENOMIC DNA]</scope>
    <source>
        <strain evidence="8">Red736</strain>
    </source>
</reference>
<accession>A0A6V8MX79</accession>
<dbReference type="InterPro" id="IPR025110">
    <property type="entry name" value="AMP-bd_C"/>
</dbReference>
<evidence type="ECO:0000256" key="4">
    <source>
        <dbReference type="ARBA" id="ARBA00022840"/>
    </source>
</evidence>
<dbReference type="Pfam" id="PF13193">
    <property type="entry name" value="AMP-binding_C"/>
    <property type="match status" value="1"/>
</dbReference>
<gene>
    <name evidence="7" type="primary">acsA</name>
    <name evidence="7" type="ORF">GMPD_27370</name>
</gene>
<dbReference type="SUPFAM" id="SSF56801">
    <property type="entry name" value="Acetyl-CoA synthetase-like"/>
    <property type="match status" value="1"/>
</dbReference>
<comment type="similarity">
    <text evidence="1">Belongs to the ATP-dependent AMP-binding enzyme family.</text>
</comment>
<dbReference type="InterPro" id="IPR051087">
    <property type="entry name" value="Mitochondrial_ACSM"/>
</dbReference>
<dbReference type="Pfam" id="PF00501">
    <property type="entry name" value="AMP-binding"/>
    <property type="match status" value="1"/>
</dbReference>
<keyword evidence="4" id="KW-0067">ATP-binding</keyword>
<evidence type="ECO:0000259" key="5">
    <source>
        <dbReference type="Pfam" id="PF00501"/>
    </source>
</evidence>
<evidence type="ECO:0000256" key="1">
    <source>
        <dbReference type="ARBA" id="ARBA00006432"/>
    </source>
</evidence>
<dbReference type="GO" id="GO:0006633">
    <property type="term" value="P:fatty acid biosynthetic process"/>
    <property type="evidence" value="ECO:0007669"/>
    <property type="project" value="TreeGrafter"/>
</dbReference>
<organism evidence="7 8">
    <name type="scientific">Geomonas paludis</name>
    <dbReference type="NCBI Taxonomy" id="2740185"/>
    <lineage>
        <taxon>Bacteria</taxon>
        <taxon>Pseudomonadati</taxon>
        <taxon>Thermodesulfobacteriota</taxon>
        <taxon>Desulfuromonadia</taxon>
        <taxon>Geobacterales</taxon>
        <taxon>Geobacteraceae</taxon>
        <taxon>Geomonas</taxon>
    </lineage>
</organism>
<dbReference type="InterPro" id="IPR000873">
    <property type="entry name" value="AMP-dep_synth/lig_dom"/>
</dbReference>
<comment type="caution">
    <text evidence="7">The sequence shown here is derived from an EMBL/GenBank/DDBJ whole genome shotgun (WGS) entry which is preliminary data.</text>
</comment>
<dbReference type="InterPro" id="IPR020845">
    <property type="entry name" value="AMP-binding_CS"/>
</dbReference>
<evidence type="ECO:0000313" key="8">
    <source>
        <dbReference type="Proteomes" id="UP000568888"/>
    </source>
</evidence>
<dbReference type="Gene3D" id="3.30.300.30">
    <property type="match status" value="1"/>
</dbReference>
<dbReference type="EMBL" id="BLXY01000005">
    <property type="protein sequence ID" value="GFO64818.1"/>
    <property type="molecule type" value="Genomic_DNA"/>
</dbReference>
<evidence type="ECO:0000256" key="3">
    <source>
        <dbReference type="ARBA" id="ARBA00022741"/>
    </source>
</evidence>
<keyword evidence="2 7" id="KW-0436">Ligase</keyword>